<dbReference type="SUPFAM" id="SSF53822">
    <property type="entry name" value="Periplasmic binding protein-like I"/>
    <property type="match status" value="1"/>
</dbReference>
<dbReference type="EMBL" id="JAIFTH010000439">
    <property type="protein sequence ID" value="KAG9509513.1"/>
    <property type="molecule type" value="Genomic_DNA"/>
</dbReference>
<feature type="transmembrane region" description="Helical" evidence="2">
    <location>
        <begin position="76"/>
        <end position="97"/>
    </location>
</feature>
<feature type="compositionally biased region" description="Basic and acidic residues" evidence="1">
    <location>
        <begin position="149"/>
        <end position="161"/>
    </location>
</feature>
<feature type="region of interest" description="Disordered" evidence="1">
    <location>
        <begin position="168"/>
        <end position="217"/>
    </location>
</feature>
<dbReference type="Gene3D" id="3.40.50.2300">
    <property type="match status" value="1"/>
</dbReference>
<evidence type="ECO:0000256" key="2">
    <source>
        <dbReference type="SAM" id="Phobius"/>
    </source>
</evidence>
<comment type="caution">
    <text evidence="3">The sequence shown here is derived from an EMBL/GenBank/DDBJ whole genome shotgun (WGS) entry which is preliminary data.</text>
</comment>
<keyword evidence="2" id="KW-1133">Transmembrane helix</keyword>
<reference evidence="3 4" key="1">
    <citation type="submission" date="2020-10" db="EMBL/GenBank/DDBJ databases">
        <authorList>
            <person name="Klimov P.B."/>
            <person name="Dyachkov S.M."/>
            <person name="Chetverikov P.E."/>
        </authorList>
    </citation>
    <scope>NUCLEOTIDE SEQUENCE [LARGE SCALE GENOMIC DNA]</scope>
    <source>
        <strain evidence="3">BMOC 18-1129-001#AD2665</strain>
        <tissue evidence="3">Entire mites</tissue>
    </source>
</reference>
<sequence>WRCHRYDRRDNNYHNPCWASKQYEISRTIIRVPSNDRCHQQRQVNQQHHYEFSFDHRLDYYYWHDNRINLAHDNGAVGPVRIIASAMLILFIIIISASSTNSETPKDYDIDSLSTDHHRTSASHPLLARHALGDIAVSGFIDGSQRHRPSNDKRTALESHADYNYHVDDDYDGDGYDSNNDFSSTVLSSEENRESQEEKEDQEVEQAAKNSSFRPTSRFVVARNDQLSIPTAKTKALEQYSSYYRTEIESDSDVIADITNDERNNINAHDSSEIIARIMDDNVVTIASTPRGYFNHSNNDNSQQSEQQGLLFTTSMYQSDINKTRQQQRVKREKRRAKNPPKSIYFGGFFPFMSSLSADGKGIGRSLWPAVRLALDHINRNASILRNYKLEVVQRDTQVKHPEQEQAYQNHIHPRTCTLVTHNVKSLEWMIKAPSKAITDTTYSVLSPVLQHRHRIDGFNHHPTRATIVKLDIS</sequence>
<evidence type="ECO:0000256" key="1">
    <source>
        <dbReference type="SAM" id="MobiDB-lite"/>
    </source>
</evidence>
<evidence type="ECO:0000313" key="3">
    <source>
        <dbReference type="EMBL" id="KAG9509513.1"/>
    </source>
</evidence>
<feature type="region of interest" description="Disordered" evidence="1">
    <location>
        <begin position="142"/>
        <end position="161"/>
    </location>
</feature>
<evidence type="ECO:0000313" key="4">
    <source>
        <dbReference type="Proteomes" id="UP000825002"/>
    </source>
</evidence>
<dbReference type="InterPro" id="IPR028082">
    <property type="entry name" value="Peripla_BP_I"/>
</dbReference>
<name>A0ABQ7S7Z2_9ACAR</name>
<accession>A0ABQ7S7Z2</accession>
<keyword evidence="2" id="KW-0472">Membrane</keyword>
<keyword evidence="2" id="KW-0812">Transmembrane</keyword>
<protein>
    <submittedName>
        <fullName evidence="3">Uncharacterized protein</fullName>
    </submittedName>
</protein>
<keyword evidence="4" id="KW-1185">Reference proteome</keyword>
<organism evidence="3 4">
    <name type="scientific">Fragariocoptes setiger</name>
    <dbReference type="NCBI Taxonomy" id="1670756"/>
    <lineage>
        <taxon>Eukaryota</taxon>
        <taxon>Metazoa</taxon>
        <taxon>Ecdysozoa</taxon>
        <taxon>Arthropoda</taxon>
        <taxon>Chelicerata</taxon>
        <taxon>Arachnida</taxon>
        <taxon>Acari</taxon>
        <taxon>Acariformes</taxon>
        <taxon>Trombidiformes</taxon>
        <taxon>Prostigmata</taxon>
        <taxon>Eupodina</taxon>
        <taxon>Eriophyoidea</taxon>
        <taxon>Phytoptidae</taxon>
        <taxon>Fragariocoptes</taxon>
    </lineage>
</organism>
<feature type="non-terminal residue" evidence="3">
    <location>
        <position position="1"/>
    </location>
</feature>
<dbReference type="Proteomes" id="UP000825002">
    <property type="component" value="Unassembled WGS sequence"/>
</dbReference>
<proteinExistence type="predicted"/>
<gene>
    <name evidence="3" type="ORF">GZH46_01965</name>
</gene>